<dbReference type="InterPro" id="IPR007159">
    <property type="entry name" value="SpoVT-AbrB_dom"/>
</dbReference>
<name>A0A0F9DZG5_9ZZZZ</name>
<dbReference type="InterPro" id="IPR037914">
    <property type="entry name" value="SpoVT-AbrB_sf"/>
</dbReference>
<dbReference type="PANTHER" id="PTHR34860:SF6">
    <property type="entry name" value="REPRESSOR-LIKE PROTEIN SSO7C3"/>
    <property type="match status" value="1"/>
</dbReference>
<evidence type="ECO:0000259" key="1">
    <source>
        <dbReference type="SMART" id="SM00966"/>
    </source>
</evidence>
<reference evidence="2" key="1">
    <citation type="journal article" date="2015" name="Nature">
        <title>Complex archaea that bridge the gap between prokaryotes and eukaryotes.</title>
        <authorList>
            <person name="Spang A."/>
            <person name="Saw J.H."/>
            <person name="Jorgensen S.L."/>
            <person name="Zaremba-Niedzwiedzka K."/>
            <person name="Martijn J."/>
            <person name="Lind A.E."/>
            <person name="van Eijk R."/>
            <person name="Schleper C."/>
            <person name="Guy L."/>
            <person name="Ettema T.J."/>
        </authorList>
    </citation>
    <scope>NUCLEOTIDE SEQUENCE</scope>
</reference>
<evidence type="ECO:0000313" key="2">
    <source>
        <dbReference type="EMBL" id="KKL23081.1"/>
    </source>
</evidence>
<protein>
    <recommendedName>
        <fullName evidence="1">SpoVT-AbrB domain-containing protein</fullName>
    </recommendedName>
</protein>
<comment type="caution">
    <text evidence="2">The sequence shown here is derived from an EMBL/GenBank/DDBJ whole genome shotgun (WGS) entry which is preliminary data.</text>
</comment>
<dbReference type="Gene3D" id="2.10.260.10">
    <property type="match status" value="1"/>
</dbReference>
<dbReference type="PANTHER" id="PTHR34860">
    <property type="entry name" value="REPRESSOR-LIKE PROTEIN SSO7C3"/>
    <property type="match status" value="1"/>
</dbReference>
<dbReference type="SMART" id="SM00966">
    <property type="entry name" value="SpoVT_AbrB"/>
    <property type="match status" value="1"/>
</dbReference>
<gene>
    <name evidence="2" type="ORF">LCGC14_2428990</name>
</gene>
<dbReference type="SUPFAM" id="SSF89447">
    <property type="entry name" value="AbrB/MazE/MraZ-like"/>
    <property type="match status" value="1"/>
</dbReference>
<dbReference type="EMBL" id="LAZR01037108">
    <property type="protein sequence ID" value="KKL23081.1"/>
    <property type="molecule type" value="Genomic_DNA"/>
</dbReference>
<dbReference type="GO" id="GO:0003677">
    <property type="term" value="F:DNA binding"/>
    <property type="evidence" value="ECO:0007669"/>
    <property type="project" value="InterPro"/>
</dbReference>
<organism evidence="2">
    <name type="scientific">marine sediment metagenome</name>
    <dbReference type="NCBI Taxonomy" id="412755"/>
    <lineage>
        <taxon>unclassified sequences</taxon>
        <taxon>metagenomes</taxon>
        <taxon>ecological metagenomes</taxon>
    </lineage>
</organism>
<sequence>MNISKLSSKGQVTIPKEVRRAIGLKAGDYVLYEIEGEKVKLMRAHPFDAAYHAAISEALEEWNSPEDDEAFSDL</sequence>
<accession>A0A0F9DZG5</accession>
<feature type="domain" description="SpoVT-AbrB" evidence="1">
    <location>
        <begin position="4"/>
        <end position="49"/>
    </location>
</feature>
<proteinExistence type="predicted"/>
<dbReference type="InterPro" id="IPR052975">
    <property type="entry name" value="Repressor-like_regulatory"/>
</dbReference>
<dbReference type="NCBIfam" id="TIGR01439">
    <property type="entry name" value="lp_hng_hel_AbrB"/>
    <property type="match status" value="1"/>
</dbReference>
<dbReference type="AlphaFoldDB" id="A0A0F9DZG5"/>
<dbReference type="Pfam" id="PF04014">
    <property type="entry name" value="MazE_antitoxin"/>
    <property type="match status" value="1"/>
</dbReference>